<dbReference type="RefSeq" id="YP_009120114.1">
    <property type="nucleotide sequence ID" value="NC_026440.1"/>
</dbReference>
<dbReference type="EMBL" id="KP136319">
    <property type="protein sequence ID" value="AJF97879.1"/>
    <property type="molecule type" value="Genomic_DNA"/>
</dbReference>
<proteinExistence type="predicted"/>
<accession>A0A0B5J2S9</accession>
<dbReference type="GeneID" id="23462796"/>
<evidence type="ECO:0000313" key="1">
    <source>
        <dbReference type="EMBL" id="AJF97879.1"/>
    </source>
</evidence>
<sequence>MAVVARKKSVRWSVHSSPPSRQRFGLVVVVVVEKTDHGPTSEWKKMEKRLETFPFSFFSLVGGEVSLVEGFGVARGFSFFLLCLFAPQSPSLYPRPAPPAACRASFGSVSSVVSPFTPPSSSWSARPPCLWRIREPPIPA</sequence>
<dbReference type="KEGG" id="vg:23462796"/>
<organism evidence="1 2">
    <name type="scientific">Pandoravirus inopinatum</name>
    <dbReference type="NCBI Taxonomy" id="1605721"/>
    <lineage>
        <taxon>Viruses</taxon>
        <taxon>Pandoravirus</taxon>
    </lineage>
</organism>
<dbReference type="Proteomes" id="UP000202511">
    <property type="component" value="Segment"/>
</dbReference>
<reference evidence="1 2" key="1">
    <citation type="journal article" date="2015" name="Parasitol. Res.">
        <title>Viruses in close associations with free-living amoebae.</title>
        <authorList>
            <person name="Scheid P."/>
        </authorList>
    </citation>
    <scope>NUCLEOTIDE SEQUENCE [LARGE SCALE GENOMIC DNA]</scope>
    <source>
        <strain evidence="1">KlaHel</strain>
    </source>
</reference>
<evidence type="ECO:0000313" key="2">
    <source>
        <dbReference type="Proteomes" id="UP000202511"/>
    </source>
</evidence>
<name>A0A0B5J2S9_9VIRU</name>
<protein>
    <submittedName>
        <fullName evidence="1">Uncharacterized protein</fullName>
    </submittedName>
</protein>